<dbReference type="PANTHER" id="PTHR37550:SF3">
    <property type="entry name" value="ANTITOXIN VAPB1"/>
    <property type="match status" value="1"/>
</dbReference>
<dbReference type="PROSITE" id="PS51740">
    <property type="entry name" value="SPOVT_ABRB"/>
    <property type="match status" value="1"/>
</dbReference>
<protein>
    <submittedName>
        <fullName evidence="4">Antitoxin</fullName>
    </submittedName>
</protein>
<dbReference type="NCBIfam" id="NF040493">
    <property type="entry name" value="TA_anti_VapB"/>
    <property type="match status" value="1"/>
</dbReference>
<dbReference type="GO" id="GO:0003677">
    <property type="term" value="F:DNA binding"/>
    <property type="evidence" value="ECO:0007669"/>
    <property type="project" value="UniProtKB-UniRule"/>
</dbReference>
<proteinExistence type="inferred from homology"/>
<dbReference type="EMBL" id="JACCHT010000002">
    <property type="protein sequence ID" value="NYT27954.1"/>
    <property type="molecule type" value="Genomic_DNA"/>
</dbReference>
<dbReference type="PANTHER" id="PTHR37550">
    <property type="entry name" value="ANTITOXIN VAPB1"/>
    <property type="match status" value="1"/>
</dbReference>
<dbReference type="SMART" id="SM00966">
    <property type="entry name" value="SpoVT_AbrB"/>
    <property type="match status" value="1"/>
</dbReference>
<accession>A0A853F212</accession>
<dbReference type="Pfam" id="PF04014">
    <property type="entry name" value="MazE_antitoxin"/>
    <property type="match status" value="1"/>
</dbReference>
<reference evidence="4 5" key="1">
    <citation type="submission" date="2020-05" db="EMBL/GenBank/DDBJ databases">
        <title>Horizontal transmission and recombination maintain forever young bacterial symbiont genomes.</title>
        <authorList>
            <person name="Russell S.L."/>
            <person name="Pepper-Tunick E."/>
            <person name="Svedberg J."/>
            <person name="Byrne A."/>
            <person name="Ruelas Castillo J."/>
            <person name="Vollmers C."/>
            <person name="Beinart R.A."/>
            <person name="Corbett-Detig R."/>
        </authorList>
    </citation>
    <scope>NUCLEOTIDE SEQUENCE [LARGE SCALE GENOMIC DNA]</scope>
    <source>
        <strain evidence="4">455</strain>
    </source>
</reference>
<gene>
    <name evidence="4" type="ORF">H0A76_08685</name>
</gene>
<evidence type="ECO:0000256" key="1">
    <source>
        <dbReference type="ARBA" id="ARBA00007924"/>
    </source>
</evidence>
<sequence length="80" mass="8933">MLAKVFQSGNSQAVRLPKALRFDVNEVDITKEGDNLIMKPIKKKQPSVADALMALMDMPDDFMIEGRGDTPPIERESLDD</sequence>
<name>A0A853F212_9GAMM</name>
<evidence type="ECO:0000256" key="2">
    <source>
        <dbReference type="PROSITE-ProRule" id="PRU01076"/>
    </source>
</evidence>
<dbReference type="InterPro" id="IPR051734">
    <property type="entry name" value="VapB_TA_antitoxins"/>
</dbReference>
<feature type="domain" description="SpoVT-AbrB" evidence="3">
    <location>
        <begin position="3"/>
        <end position="43"/>
    </location>
</feature>
<evidence type="ECO:0000313" key="4">
    <source>
        <dbReference type="EMBL" id="NYT27954.1"/>
    </source>
</evidence>
<dbReference type="InterPro" id="IPR047976">
    <property type="entry name" value="Anti_VapB2-like"/>
</dbReference>
<organism evidence="4 5">
    <name type="scientific">Candidatus Thiodubiliella endoseptemdiera</name>
    <dbReference type="NCBI Taxonomy" id="2738886"/>
    <lineage>
        <taxon>Bacteria</taxon>
        <taxon>Pseudomonadati</taxon>
        <taxon>Pseudomonadota</taxon>
        <taxon>Gammaproteobacteria</taxon>
        <taxon>Candidatus Pseudothioglobaceae</taxon>
        <taxon>Candidatus Thiodubiliella</taxon>
    </lineage>
</organism>
<dbReference type="InterPro" id="IPR007159">
    <property type="entry name" value="SpoVT-AbrB_dom"/>
</dbReference>
<evidence type="ECO:0000313" key="5">
    <source>
        <dbReference type="Proteomes" id="UP000568751"/>
    </source>
</evidence>
<keyword evidence="2" id="KW-0238">DNA-binding</keyword>
<dbReference type="SUPFAM" id="SSF89447">
    <property type="entry name" value="AbrB/MazE/MraZ-like"/>
    <property type="match status" value="1"/>
</dbReference>
<dbReference type="Proteomes" id="UP000568751">
    <property type="component" value="Unassembled WGS sequence"/>
</dbReference>
<dbReference type="Gene3D" id="2.10.260.10">
    <property type="match status" value="1"/>
</dbReference>
<comment type="caution">
    <text evidence="4">The sequence shown here is derived from an EMBL/GenBank/DDBJ whole genome shotgun (WGS) entry which is preliminary data.</text>
</comment>
<dbReference type="AlphaFoldDB" id="A0A853F212"/>
<evidence type="ECO:0000259" key="3">
    <source>
        <dbReference type="PROSITE" id="PS51740"/>
    </source>
</evidence>
<dbReference type="InterPro" id="IPR037914">
    <property type="entry name" value="SpoVT-AbrB_sf"/>
</dbReference>
<comment type="similarity">
    <text evidence="1">Belongs to the VapB family.</text>
</comment>